<gene>
    <name evidence="1" type="ORF">ACGTZG_07760</name>
</gene>
<dbReference type="Proteomes" id="UP001605989">
    <property type="component" value="Unassembled WGS sequence"/>
</dbReference>
<sequence length="58" mass="6633">MLDSRKKANKKWLAKNYESITIRVPKGTKEQIKTWAEMAGLSMAAYIQEACKEKAEKS</sequence>
<keyword evidence="2" id="KW-1185">Reference proteome</keyword>
<reference evidence="1 2" key="1">
    <citation type="submission" date="2024-10" db="EMBL/GenBank/DDBJ databases">
        <authorList>
            <person name="Sang B.-I."/>
            <person name="Prabhaharan D."/>
        </authorList>
    </citation>
    <scope>NUCLEOTIDE SEQUENCE [LARGE SCALE GENOMIC DNA]</scope>
    <source>
        <strain evidence="1 2">MH</strain>
    </source>
</reference>
<evidence type="ECO:0000313" key="2">
    <source>
        <dbReference type="Proteomes" id="UP001605989"/>
    </source>
</evidence>
<proteinExistence type="predicted"/>
<protein>
    <recommendedName>
        <fullName evidence="3">Antitoxin</fullName>
    </recommendedName>
</protein>
<dbReference type="InterPro" id="IPR013321">
    <property type="entry name" value="Arc_rbn_hlx_hlx"/>
</dbReference>
<dbReference type="EMBL" id="JBIEKR010000006">
    <property type="protein sequence ID" value="MFG6273083.1"/>
    <property type="molecule type" value="Genomic_DNA"/>
</dbReference>
<dbReference type="InterPro" id="IPR010985">
    <property type="entry name" value="Ribbon_hlx_hlx"/>
</dbReference>
<evidence type="ECO:0000313" key="1">
    <source>
        <dbReference type="EMBL" id="MFG6273083.1"/>
    </source>
</evidence>
<evidence type="ECO:0008006" key="3">
    <source>
        <dbReference type="Google" id="ProtNLM"/>
    </source>
</evidence>
<dbReference type="Gene3D" id="1.10.1220.10">
    <property type="entry name" value="Met repressor-like"/>
    <property type="match status" value="1"/>
</dbReference>
<name>A0ABW7DP56_9FIRM</name>
<accession>A0ABW7DP56</accession>
<organism evidence="1 2">
    <name type="scientific">Megasphaera hexanoica</name>
    <dbReference type="NCBI Taxonomy" id="1675036"/>
    <lineage>
        <taxon>Bacteria</taxon>
        <taxon>Bacillati</taxon>
        <taxon>Bacillota</taxon>
        <taxon>Negativicutes</taxon>
        <taxon>Veillonellales</taxon>
        <taxon>Veillonellaceae</taxon>
        <taxon>Megasphaera</taxon>
    </lineage>
</organism>
<dbReference type="RefSeq" id="WP_257536531.1">
    <property type="nucleotide sequence ID" value="NZ_CP011940.1"/>
</dbReference>
<dbReference type="SUPFAM" id="SSF47598">
    <property type="entry name" value="Ribbon-helix-helix"/>
    <property type="match status" value="1"/>
</dbReference>
<comment type="caution">
    <text evidence="1">The sequence shown here is derived from an EMBL/GenBank/DDBJ whole genome shotgun (WGS) entry which is preliminary data.</text>
</comment>